<evidence type="ECO:0000256" key="7">
    <source>
        <dbReference type="ARBA" id="ARBA00022723"/>
    </source>
</evidence>
<evidence type="ECO:0000256" key="3">
    <source>
        <dbReference type="ARBA" id="ARBA00011738"/>
    </source>
</evidence>
<protein>
    <recommendedName>
        <fullName evidence="4 13">Isocitrate dehydrogenase (NADP(+))</fullName>
        <ecNumber evidence="4 13">1.1.1.42</ecNumber>
    </recommendedName>
</protein>
<dbReference type="SUPFAM" id="SSF53659">
    <property type="entry name" value="Isocitrate/Isopropylmalate dehydrogenase-like"/>
    <property type="match status" value="1"/>
</dbReference>
<dbReference type="GO" id="GO:0051287">
    <property type="term" value="F:NAD binding"/>
    <property type="evidence" value="ECO:0007669"/>
    <property type="project" value="InterPro"/>
</dbReference>
<feature type="binding site" evidence="14">
    <location>
        <position position="130"/>
    </location>
    <ligand>
        <name>D-threo-isocitrate</name>
        <dbReference type="ChEBI" id="CHEBI:15562"/>
    </ligand>
</feature>
<feature type="binding site" evidence="15">
    <location>
        <position position="390"/>
    </location>
    <ligand>
        <name>NADP(+)</name>
        <dbReference type="ChEBI" id="CHEBI:58349"/>
    </ligand>
</feature>
<evidence type="ECO:0000256" key="11">
    <source>
        <dbReference type="ARBA" id="ARBA00023211"/>
    </source>
</evidence>
<feature type="binding site" evidence="14">
    <location>
        <position position="116"/>
    </location>
    <ligand>
        <name>D-threo-isocitrate</name>
        <dbReference type="ChEBI" id="CHEBI:15562"/>
    </ligand>
</feature>
<dbReference type="SMART" id="SM01329">
    <property type="entry name" value="Iso_dh"/>
    <property type="match status" value="1"/>
</dbReference>
<feature type="domain" description="CBS" evidence="20">
    <location>
        <begin position="465"/>
        <end position="523"/>
    </location>
</feature>
<dbReference type="Proteomes" id="UP000031623">
    <property type="component" value="Chromosome"/>
</dbReference>
<feature type="binding site" evidence="15">
    <location>
        <begin position="338"/>
        <end position="344"/>
    </location>
    <ligand>
        <name>NADP(+)</name>
        <dbReference type="ChEBI" id="CHEBI:58349"/>
    </ligand>
</feature>
<dbReference type="InterPro" id="IPR019818">
    <property type="entry name" value="IsoCit/isopropylmalate_DH_CS"/>
</dbReference>
<dbReference type="PANTHER" id="PTHR43504">
    <property type="entry name" value="ISOCITRATE DEHYDROGENASE [NADP]"/>
    <property type="match status" value="1"/>
</dbReference>
<evidence type="ECO:0000313" key="22">
    <source>
        <dbReference type="Proteomes" id="UP000031623"/>
    </source>
</evidence>
<feature type="binding site" evidence="15">
    <location>
        <position position="105"/>
    </location>
    <ligand>
        <name>NADP(+)</name>
        <dbReference type="ChEBI" id="CHEBI:58349"/>
    </ligand>
</feature>
<dbReference type="SUPFAM" id="SSF54631">
    <property type="entry name" value="CBS-domain pair"/>
    <property type="match status" value="1"/>
</dbReference>
<evidence type="ECO:0000256" key="17">
    <source>
        <dbReference type="PIRSR" id="PIRSR604439-4"/>
    </source>
</evidence>
<keyword evidence="5" id="KW-0329">Glyoxylate bypass</keyword>
<comment type="subunit">
    <text evidence="3">Homodimer.</text>
</comment>
<accession>A0A090AK25</accession>
<keyword evidence="11 16" id="KW-0464">Manganese</keyword>
<evidence type="ECO:0000256" key="5">
    <source>
        <dbReference type="ARBA" id="ARBA00022435"/>
    </source>
</evidence>
<name>A0A090AK25_9GAMM</name>
<feature type="binding site" evidence="16">
    <location>
        <position position="306"/>
    </location>
    <ligand>
        <name>Mg(2+)</name>
        <dbReference type="ChEBI" id="CHEBI:18420"/>
    </ligand>
</feature>
<dbReference type="EC" id="1.1.1.42" evidence="4 13"/>
<evidence type="ECO:0000256" key="14">
    <source>
        <dbReference type="PIRSR" id="PIRSR604439-1"/>
    </source>
</evidence>
<evidence type="ECO:0000256" key="9">
    <source>
        <dbReference type="ARBA" id="ARBA00022857"/>
    </source>
</evidence>
<evidence type="ECO:0000256" key="12">
    <source>
        <dbReference type="ARBA" id="ARBA00023554"/>
    </source>
</evidence>
<dbReference type="KEGG" id="tig:THII_3572"/>
<dbReference type="NCBIfam" id="NF005425">
    <property type="entry name" value="PRK07006.1"/>
    <property type="match status" value="1"/>
</dbReference>
<comment type="catalytic activity">
    <reaction evidence="12">
        <text>D-threo-isocitrate + NADP(+) = 2-oxoglutarate + CO2 + NADPH</text>
        <dbReference type="Rhea" id="RHEA:19629"/>
        <dbReference type="ChEBI" id="CHEBI:15562"/>
        <dbReference type="ChEBI" id="CHEBI:16526"/>
        <dbReference type="ChEBI" id="CHEBI:16810"/>
        <dbReference type="ChEBI" id="CHEBI:57783"/>
        <dbReference type="ChEBI" id="CHEBI:58349"/>
        <dbReference type="EC" id="1.1.1.42"/>
    </reaction>
</comment>
<feature type="binding site" evidence="14">
    <location>
        <position position="154"/>
    </location>
    <ligand>
        <name>D-threo-isocitrate</name>
        <dbReference type="ChEBI" id="CHEBI:15562"/>
    </ligand>
</feature>
<dbReference type="AlphaFoldDB" id="A0A090AK25"/>
<organism evidence="21 22">
    <name type="scientific">Thioploca ingrica</name>
    <dbReference type="NCBI Taxonomy" id="40754"/>
    <lineage>
        <taxon>Bacteria</taxon>
        <taxon>Pseudomonadati</taxon>
        <taxon>Pseudomonadota</taxon>
        <taxon>Gammaproteobacteria</taxon>
        <taxon>Thiotrichales</taxon>
        <taxon>Thiotrichaceae</taxon>
        <taxon>Thioploca</taxon>
    </lineage>
</organism>
<feature type="binding site" evidence="15">
    <location>
        <position position="351"/>
    </location>
    <ligand>
        <name>NADP(+)</name>
        <dbReference type="ChEBI" id="CHEBI:58349"/>
    </ligand>
</feature>
<evidence type="ECO:0000256" key="6">
    <source>
        <dbReference type="ARBA" id="ARBA00022532"/>
    </source>
</evidence>
<evidence type="ECO:0000256" key="1">
    <source>
        <dbReference type="ARBA" id="ARBA00001936"/>
    </source>
</evidence>
<keyword evidence="8 16" id="KW-0460">Magnesium</keyword>
<evidence type="ECO:0000256" key="15">
    <source>
        <dbReference type="PIRSR" id="PIRSR604439-2"/>
    </source>
</evidence>
<dbReference type="GO" id="GO:0006097">
    <property type="term" value="P:glyoxylate cycle"/>
    <property type="evidence" value="ECO:0007669"/>
    <property type="project" value="UniProtKB-KW"/>
</dbReference>
<feature type="binding site" evidence="14">
    <location>
        <position position="120"/>
    </location>
    <ligand>
        <name>D-threo-isocitrate</name>
        <dbReference type="ChEBI" id="CHEBI:15562"/>
    </ligand>
</feature>
<proteinExistence type="inferred from homology"/>
<evidence type="ECO:0000259" key="20">
    <source>
        <dbReference type="PROSITE" id="PS51371"/>
    </source>
</evidence>
<dbReference type="STRING" id="40754.THII_3572"/>
<dbReference type="InterPro" id="IPR024084">
    <property type="entry name" value="IsoPropMal-DH-like_dom"/>
</dbReference>
<dbReference type="EMBL" id="AP014633">
    <property type="protein sequence ID" value="BAP57869.1"/>
    <property type="molecule type" value="Genomic_DNA"/>
</dbReference>
<dbReference type="GO" id="GO:0000287">
    <property type="term" value="F:magnesium ion binding"/>
    <property type="evidence" value="ECO:0007669"/>
    <property type="project" value="InterPro"/>
</dbReference>
<keyword evidence="19" id="KW-0129">CBS domain</keyword>
<evidence type="ECO:0000256" key="13">
    <source>
        <dbReference type="NCBIfam" id="TIGR00183"/>
    </source>
</evidence>
<feature type="modified residue" description="Phosphoserine" evidence="18">
    <location>
        <position position="114"/>
    </location>
</feature>
<comment type="similarity">
    <text evidence="2">Belongs to the isocitrate and isopropylmalate dehydrogenases family.</text>
</comment>
<evidence type="ECO:0000256" key="18">
    <source>
        <dbReference type="PIRSR" id="PIRSR604439-5"/>
    </source>
</evidence>
<feature type="modified residue" description="N6-succinyllysine" evidence="18">
    <location>
        <position position="101"/>
    </location>
</feature>
<evidence type="ECO:0000256" key="2">
    <source>
        <dbReference type="ARBA" id="ARBA00007769"/>
    </source>
</evidence>
<dbReference type="Pfam" id="PF00571">
    <property type="entry name" value="CBS"/>
    <property type="match status" value="2"/>
</dbReference>
<dbReference type="GO" id="GO:0006099">
    <property type="term" value="P:tricarboxylic acid cycle"/>
    <property type="evidence" value="ECO:0007669"/>
    <property type="project" value="UniProtKB-UniRule"/>
</dbReference>
<keyword evidence="10" id="KW-0560">Oxidoreductase</keyword>
<dbReference type="GO" id="GO:0004450">
    <property type="term" value="F:isocitrate dehydrogenase (NADP+) activity"/>
    <property type="evidence" value="ECO:0007669"/>
    <property type="project" value="UniProtKB-UniRule"/>
</dbReference>
<dbReference type="Pfam" id="PF00180">
    <property type="entry name" value="Iso_dh"/>
    <property type="match status" value="1"/>
</dbReference>
<dbReference type="NCBIfam" id="TIGR00183">
    <property type="entry name" value="prok_nadp_idh"/>
    <property type="match status" value="1"/>
</dbReference>
<comment type="cofactor">
    <cofactor evidence="16">
        <name>Mg(2+)</name>
        <dbReference type="ChEBI" id="CHEBI:18420"/>
    </cofactor>
    <cofactor evidence="16">
        <name>Mn(2+)</name>
        <dbReference type="ChEBI" id="CHEBI:29035"/>
    </cofactor>
    <text evidence="16">Binds 1 Mg(2+) or Mn(2+) ion per subunit.</text>
</comment>
<keyword evidence="7" id="KW-0479">Metal-binding</keyword>
<feature type="site" description="Critical for catalysis" evidence="17">
    <location>
        <position position="228"/>
    </location>
</feature>
<feature type="binding site" evidence="14">
    <location>
        <position position="114"/>
    </location>
    <ligand>
        <name>D-threo-isocitrate</name>
        <dbReference type="ChEBI" id="CHEBI:15562"/>
    </ligand>
</feature>
<dbReference type="InterPro" id="IPR004439">
    <property type="entry name" value="Isocitrate_DH_NADP_dimer_prok"/>
</dbReference>
<gene>
    <name evidence="21" type="ORF">THII_3572</name>
</gene>
<evidence type="ECO:0000256" key="8">
    <source>
        <dbReference type="ARBA" id="ARBA00022842"/>
    </source>
</evidence>
<dbReference type="HOGENOM" id="CLU_031953_7_2_6"/>
<dbReference type="NCBIfam" id="NF005036">
    <property type="entry name" value="PRK06451.1"/>
    <property type="match status" value="1"/>
</dbReference>
<feature type="domain" description="CBS" evidence="20">
    <location>
        <begin position="532"/>
        <end position="589"/>
    </location>
</feature>
<dbReference type="InterPro" id="IPR046342">
    <property type="entry name" value="CBS_dom_sf"/>
</dbReference>
<evidence type="ECO:0000256" key="4">
    <source>
        <dbReference type="ARBA" id="ARBA00013013"/>
    </source>
</evidence>
<keyword evidence="22" id="KW-1185">Reference proteome</keyword>
<dbReference type="Gene3D" id="3.40.718.10">
    <property type="entry name" value="Isopropylmalate Dehydrogenase"/>
    <property type="match status" value="1"/>
</dbReference>
<comment type="cofactor">
    <cofactor evidence="1">
        <name>Mn(2+)</name>
        <dbReference type="ChEBI" id="CHEBI:29035"/>
    </cofactor>
</comment>
<dbReference type="PROSITE" id="PS00470">
    <property type="entry name" value="IDH_IMDH"/>
    <property type="match status" value="1"/>
</dbReference>
<reference evidence="21 22" key="1">
    <citation type="journal article" date="2014" name="ISME J.">
        <title>Ecophysiology of Thioploca ingrica as revealed by the complete genome sequence supplemented with proteomic evidence.</title>
        <authorList>
            <person name="Kojima H."/>
            <person name="Ogura Y."/>
            <person name="Yamamoto N."/>
            <person name="Togashi T."/>
            <person name="Mori H."/>
            <person name="Watanabe T."/>
            <person name="Nemoto F."/>
            <person name="Kurokawa K."/>
            <person name="Hayashi T."/>
            <person name="Fukui M."/>
        </authorList>
    </citation>
    <scope>NUCLEOTIDE SEQUENCE [LARGE SCALE GENOMIC DNA]</scope>
</reference>
<keyword evidence="6" id="KW-0816">Tricarboxylic acid cycle</keyword>
<dbReference type="PROSITE" id="PS51371">
    <property type="entry name" value="CBS"/>
    <property type="match status" value="2"/>
</dbReference>
<keyword evidence="9 15" id="KW-0521">NADP</keyword>
<sequence length="591" mass="66136">MLLMKSIHFPEGGSRIVIKDDQMIVPNNPMLGYIEGDGIGPDIMRACLRVWDAAVKEAYRGERKIHWVELFMGEKAAGKYEGNIFPDETLQALQDLVVSIKGPLTTPVGGGFRSLNVALRQELDLYACVRPVRYYPGVPSPLIHPEKVNVIIFRENTEDVYAGIEYQSGSPEMRKVEKFLKEEMGAKFFEDSGIGIKPISPFGTKRLVRKAIKYAIDNKRESVTFVHKGNIMKFTEGAFRNWGYEVAREEFGDHTITEEELYSQYGGKQPEGKIVVKDRIADIIFQLMLLRPEEFDVIATMNLNGDYLSDAIAAEVGGVGIAPGANIGDHVALFEATHGSAPKYANLDKVNPGSLLFSGVNMLEYLGWREAANLITGAYVEVIRQKIVTYDFARQMENATEVSTSGFADALIQQMEGNLDLAHIHQQREEAIKQQRKVREALRVSEPMAAMIESGRTPHTVIEIMSTNLLKVSPHDNVEQAMHLMTENNISGVLVEPVEGSDEWAMLTQKDILTKVINENLSLTRVKVLDIATKPLKTVTVDTSLYECVRVMTNAQIRRVVVQQGNRPIGIVTYTDVFRTVEKFGWIPIDL</sequence>
<feature type="site" description="Critical for catalysis" evidence="17">
    <location>
        <position position="161"/>
    </location>
</feature>
<evidence type="ECO:0000256" key="10">
    <source>
        <dbReference type="ARBA" id="ARBA00023002"/>
    </source>
</evidence>
<dbReference type="InterPro" id="IPR000644">
    <property type="entry name" value="CBS_dom"/>
</dbReference>
<dbReference type="PANTHER" id="PTHR43504:SF1">
    <property type="entry name" value="ISOCITRATE DEHYDROGENASE [NADP]"/>
    <property type="match status" value="1"/>
</dbReference>
<dbReference type="SMART" id="SM00116">
    <property type="entry name" value="CBS"/>
    <property type="match status" value="2"/>
</dbReference>
<feature type="binding site" evidence="15">
    <location>
        <position position="394"/>
    </location>
    <ligand>
        <name>NADP(+)</name>
        <dbReference type="ChEBI" id="CHEBI:58349"/>
    </ligand>
</feature>
<dbReference type="Gene3D" id="3.10.580.10">
    <property type="entry name" value="CBS-domain"/>
    <property type="match status" value="1"/>
</dbReference>
<evidence type="ECO:0000256" key="16">
    <source>
        <dbReference type="PIRSR" id="PIRSR604439-3"/>
    </source>
</evidence>
<evidence type="ECO:0000256" key="19">
    <source>
        <dbReference type="PROSITE-ProRule" id="PRU00703"/>
    </source>
</evidence>
<evidence type="ECO:0000313" key="21">
    <source>
        <dbReference type="EMBL" id="BAP57869.1"/>
    </source>
</evidence>